<dbReference type="Proteomes" id="UP000526033">
    <property type="component" value="Unassembled WGS sequence"/>
</dbReference>
<evidence type="ECO:0000313" key="2">
    <source>
        <dbReference type="Proteomes" id="UP000526033"/>
    </source>
</evidence>
<proteinExistence type="predicted"/>
<name>A0A7X9HGR0_UNCKA</name>
<sequence length="132" mass="14944">MGLFNFFDLFSFGSGDGGFVTIKTERKIVSDWEKISGLLATRQPSSLRQALIIADRTFDAALKDMVSGESMGERLKNAKTYFDKDTYGKIWEAHKIRNNLVHESDYDPPYYVVGDAIATLKTALTRLRVRMP</sequence>
<comment type="caution">
    <text evidence="1">The sequence shown here is derived from an EMBL/GenBank/DDBJ whole genome shotgun (WGS) entry which is preliminary data.</text>
</comment>
<dbReference type="EMBL" id="JAAZNL010000016">
    <property type="protein sequence ID" value="NMB69863.1"/>
    <property type="molecule type" value="Genomic_DNA"/>
</dbReference>
<accession>A0A7X9HGR0</accession>
<evidence type="ECO:0008006" key="3">
    <source>
        <dbReference type="Google" id="ProtNLM"/>
    </source>
</evidence>
<reference evidence="1 2" key="1">
    <citation type="journal article" date="2020" name="Biotechnol. Biofuels">
        <title>New insights from the biogas microbiome by comprehensive genome-resolved metagenomics of nearly 1600 species originating from multiple anaerobic digesters.</title>
        <authorList>
            <person name="Campanaro S."/>
            <person name="Treu L."/>
            <person name="Rodriguez-R L.M."/>
            <person name="Kovalovszki A."/>
            <person name="Ziels R.M."/>
            <person name="Maus I."/>
            <person name="Zhu X."/>
            <person name="Kougias P.G."/>
            <person name="Basile A."/>
            <person name="Luo G."/>
            <person name="Schluter A."/>
            <person name="Konstantinidis K.T."/>
            <person name="Angelidaki I."/>
        </authorList>
    </citation>
    <scope>NUCLEOTIDE SEQUENCE [LARGE SCALE GENOMIC DNA]</scope>
    <source>
        <strain evidence="1">AS27yjCOA_165</strain>
    </source>
</reference>
<organism evidence="1 2">
    <name type="scientific">candidate division WWE3 bacterium</name>
    <dbReference type="NCBI Taxonomy" id="2053526"/>
    <lineage>
        <taxon>Bacteria</taxon>
        <taxon>Katanobacteria</taxon>
    </lineage>
</organism>
<gene>
    <name evidence="1" type="ORF">GYA27_01500</name>
</gene>
<evidence type="ECO:0000313" key="1">
    <source>
        <dbReference type="EMBL" id="NMB69863.1"/>
    </source>
</evidence>
<dbReference type="AlphaFoldDB" id="A0A7X9HGR0"/>
<protein>
    <recommendedName>
        <fullName evidence="3">DUF4145 domain-containing protein</fullName>
    </recommendedName>
</protein>